<name>A0AAE0MIK0_9PEZI</name>
<sequence length="807" mass="88471">MATPDLSTLTSSAQIFSANHSLPQIRAIHKALHAEIDDKAARLRTQVGGSYRELLGTADTIVRMRLDMEVVQGTLGRMGSRCGRAVVGGKVAGLGRFVVERSEADGEMGACARERLLEACVLAAGTVLRGSGEGMGRGDRLVVAAKLCVLGRLLGKSAGGGRDVERRLDALRRRLLLGVKSVLAHVHVGGGREKRGAGDDVLKALSAYSLPTNSGAQDVLRHFLRVRAEAMALATEVVVQLEGSSGPEQRRAAPRDVLRCLGLYTQTLQDVQALVPHRLPDALAALKKDTLLADESLRRMEGLRLDVYERWCGDEIRYFTPFIRHDDLGGGQAREMLASWAKEGGEVFLGGLERTLEGMVEFKAIVEMRTSVLKLWIAEGGKVRGFDASVMLDRIRAVVNGHMLQVLEAKVNKLRLVGSEASAALDAWREGTTDRHLGLWDEGSFDMELAGGAAQFTQDVVARLYGRNDAVSKAVASYKSWHHVIDDVGQVVDQLKRQRWDNDVDEIEDEETIEHRQKLLAKEDPQKLHDHLNLSLVKAFGNLDAHLASLWEAHREGPNKGPIAMYLLRLLRDIRARLPELEAVTTFGLAAVPSLHEALAATVVIAPLDELATVALARRTVIGKSLWEGVPALPTSPSPGIFRFLRDLSVSMGDAGGDLWSPAAVDALRRHLRQRLAELWQEAVGSLSDGEPVVAEAEEKKGVNEREEEKPTDDSDADETKNEEAKKRLDQQRDLLVQWLFDICYLGLFMRSSPAGQSKGGGDDELKDLENAVYQKTGLDSTAARERLAKTSQEYWKRTSLLFGLLS</sequence>
<evidence type="ECO:0000256" key="5">
    <source>
        <dbReference type="ARBA" id="ARBA00022927"/>
    </source>
</evidence>
<keyword evidence="5" id="KW-0653">Protein transport</keyword>
<evidence type="ECO:0000313" key="9">
    <source>
        <dbReference type="EMBL" id="KAK3333916.1"/>
    </source>
</evidence>
<dbReference type="GO" id="GO:0017119">
    <property type="term" value="C:Golgi transport complex"/>
    <property type="evidence" value="ECO:0007669"/>
    <property type="project" value="InterPro"/>
</dbReference>
<dbReference type="Proteomes" id="UP001286456">
    <property type="component" value="Unassembled WGS sequence"/>
</dbReference>
<feature type="region of interest" description="Disordered" evidence="8">
    <location>
        <begin position="690"/>
        <end position="726"/>
    </location>
</feature>
<dbReference type="Pfam" id="PF08700">
    <property type="entry name" value="VPS51_Exo84_N"/>
    <property type="match status" value="1"/>
</dbReference>
<evidence type="ECO:0000313" key="10">
    <source>
        <dbReference type="Proteomes" id="UP001286456"/>
    </source>
</evidence>
<evidence type="ECO:0000256" key="8">
    <source>
        <dbReference type="SAM" id="MobiDB-lite"/>
    </source>
</evidence>
<evidence type="ECO:0000256" key="1">
    <source>
        <dbReference type="ARBA" id="ARBA00004395"/>
    </source>
</evidence>
<evidence type="ECO:0000256" key="7">
    <source>
        <dbReference type="ARBA" id="ARBA00023136"/>
    </source>
</evidence>
<protein>
    <recommendedName>
        <fullName evidence="3">Conserved oligomeric Golgi complex subunit 1</fullName>
    </recommendedName>
</protein>
<reference evidence="9" key="2">
    <citation type="submission" date="2023-06" db="EMBL/GenBank/DDBJ databases">
        <authorList>
            <consortium name="Lawrence Berkeley National Laboratory"/>
            <person name="Haridas S."/>
            <person name="Hensen N."/>
            <person name="Bonometti L."/>
            <person name="Westerberg I."/>
            <person name="Brannstrom I.O."/>
            <person name="Guillou S."/>
            <person name="Cros-Aarteil S."/>
            <person name="Calhoun S."/>
            <person name="Kuo A."/>
            <person name="Mondo S."/>
            <person name="Pangilinan J."/>
            <person name="Riley R."/>
            <person name="Labutti K."/>
            <person name="Andreopoulos B."/>
            <person name="Lipzen A."/>
            <person name="Chen C."/>
            <person name="Yanf M."/>
            <person name="Daum C."/>
            <person name="Ng V."/>
            <person name="Clum A."/>
            <person name="Steindorff A."/>
            <person name="Ohm R."/>
            <person name="Martin F."/>
            <person name="Silar P."/>
            <person name="Natvig D."/>
            <person name="Lalanne C."/>
            <person name="Gautier V."/>
            <person name="Ament-Velasquez S.L."/>
            <person name="Kruys A."/>
            <person name="Hutchinson M.I."/>
            <person name="Powell A.J."/>
            <person name="Barry K."/>
            <person name="Miller A.N."/>
            <person name="Grigoriev I.V."/>
            <person name="Debuchy R."/>
            <person name="Gladieux P."/>
            <person name="Thoren M.H."/>
            <person name="Johannesson H."/>
        </authorList>
    </citation>
    <scope>NUCLEOTIDE SEQUENCE</scope>
    <source>
        <strain evidence="9">SMH4131-1</strain>
    </source>
</reference>
<feature type="compositionally biased region" description="Basic and acidic residues" evidence="8">
    <location>
        <begin position="697"/>
        <end position="726"/>
    </location>
</feature>
<dbReference type="EMBL" id="JAUEPO010000002">
    <property type="protein sequence ID" value="KAK3333916.1"/>
    <property type="molecule type" value="Genomic_DNA"/>
</dbReference>
<proteinExistence type="inferred from homology"/>
<dbReference type="InterPro" id="IPR033370">
    <property type="entry name" value="COG1"/>
</dbReference>
<evidence type="ECO:0000256" key="4">
    <source>
        <dbReference type="ARBA" id="ARBA00022448"/>
    </source>
</evidence>
<dbReference type="GO" id="GO:0006891">
    <property type="term" value="P:intra-Golgi vesicle-mediated transport"/>
    <property type="evidence" value="ECO:0007669"/>
    <property type="project" value="InterPro"/>
</dbReference>
<comment type="subcellular location">
    <subcellularLocation>
        <location evidence="1">Golgi apparatus membrane</location>
        <topology evidence="1">Peripheral membrane protein</topology>
    </subcellularLocation>
</comment>
<accession>A0AAE0MIK0</accession>
<dbReference type="GO" id="GO:0015031">
    <property type="term" value="P:protein transport"/>
    <property type="evidence" value="ECO:0007669"/>
    <property type="project" value="UniProtKB-KW"/>
</dbReference>
<comment type="similarity">
    <text evidence="2">Belongs to the COG1 family.</text>
</comment>
<evidence type="ECO:0000256" key="6">
    <source>
        <dbReference type="ARBA" id="ARBA00023034"/>
    </source>
</evidence>
<dbReference type="AlphaFoldDB" id="A0AAE0MIK0"/>
<keyword evidence="4" id="KW-0813">Transport</keyword>
<keyword evidence="10" id="KW-1185">Reference proteome</keyword>
<keyword evidence="7" id="KW-0472">Membrane</keyword>
<keyword evidence="6" id="KW-0333">Golgi apparatus</keyword>
<dbReference type="PANTHER" id="PTHR31658:SF0">
    <property type="entry name" value="CONSERVED OLIGOMERIC GOLGI COMPLEX SUBUNIT 1"/>
    <property type="match status" value="1"/>
</dbReference>
<dbReference type="GO" id="GO:0000139">
    <property type="term" value="C:Golgi membrane"/>
    <property type="evidence" value="ECO:0007669"/>
    <property type="project" value="UniProtKB-SubCell"/>
</dbReference>
<evidence type="ECO:0000256" key="2">
    <source>
        <dbReference type="ARBA" id="ARBA00006653"/>
    </source>
</evidence>
<comment type="caution">
    <text evidence="9">The sequence shown here is derived from an EMBL/GenBank/DDBJ whole genome shotgun (WGS) entry which is preliminary data.</text>
</comment>
<reference evidence="9" key="1">
    <citation type="journal article" date="2023" name="Mol. Phylogenet. Evol.">
        <title>Genome-scale phylogeny and comparative genomics of the fungal order Sordariales.</title>
        <authorList>
            <person name="Hensen N."/>
            <person name="Bonometti L."/>
            <person name="Westerberg I."/>
            <person name="Brannstrom I.O."/>
            <person name="Guillou S."/>
            <person name="Cros-Aarteil S."/>
            <person name="Calhoun S."/>
            <person name="Haridas S."/>
            <person name="Kuo A."/>
            <person name="Mondo S."/>
            <person name="Pangilinan J."/>
            <person name="Riley R."/>
            <person name="LaButti K."/>
            <person name="Andreopoulos B."/>
            <person name="Lipzen A."/>
            <person name="Chen C."/>
            <person name="Yan M."/>
            <person name="Daum C."/>
            <person name="Ng V."/>
            <person name="Clum A."/>
            <person name="Steindorff A."/>
            <person name="Ohm R.A."/>
            <person name="Martin F."/>
            <person name="Silar P."/>
            <person name="Natvig D.O."/>
            <person name="Lalanne C."/>
            <person name="Gautier V."/>
            <person name="Ament-Velasquez S.L."/>
            <person name="Kruys A."/>
            <person name="Hutchinson M.I."/>
            <person name="Powell A.J."/>
            <person name="Barry K."/>
            <person name="Miller A.N."/>
            <person name="Grigoriev I.V."/>
            <person name="Debuchy R."/>
            <person name="Gladieux P."/>
            <person name="Hiltunen Thoren M."/>
            <person name="Johannesson H."/>
        </authorList>
    </citation>
    <scope>NUCLEOTIDE SEQUENCE</scope>
    <source>
        <strain evidence="9">SMH4131-1</strain>
    </source>
</reference>
<gene>
    <name evidence="9" type="ORF">B0T19DRAFT_382955</name>
</gene>
<organism evidence="9 10">
    <name type="scientific">Cercophora scortea</name>
    <dbReference type="NCBI Taxonomy" id="314031"/>
    <lineage>
        <taxon>Eukaryota</taxon>
        <taxon>Fungi</taxon>
        <taxon>Dikarya</taxon>
        <taxon>Ascomycota</taxon>
        <taxon>Pezizomycotina</taxon>
        <taxon>Sordariomycetes</taxon>
        <taxon>Sordariomycetidae</taxon>
        <taxon>Sordariales</taxon>
        <taxon>Lasiosphaeriaceae</taxon>
        <taxon>Cercophora</taxon>
    </lineage>
</organism>
<dbReference type="PANTHER" id="PTHR31658">
    <property type="entry name" value="CONSERVED OLIGOMERIC GOLGI COMPLEX SUBUNIT 1"/>
    <property type="match status" value="1"/>
</dbReference>
<evidence type="ECO:0000256" key="3">
    <source>
        <dbReference type="ARBA" id="ARBA00020978"/>
    </source>
</evidence>